<evidence type="ECO:0000313" key="2">
    <source>
        <dbReference type="Proteomes" id="UP000622552"/>
    </source>
</evidence>
<proteinExistence type="predicted"/>
<comment type="caution">
    <text evidence="1">The sequence shown here is derived from an EMBL/GenBank/DDBJ whole genome shotgun (WGS) entry which is preliminary data.</text>
</comment>
<dbReference type="EMBL" id="JADOUF010000001">
    <property type="protein sequence ID" value="MBG6135284.1"/>
    <property type="molecule type" value="Genomic_DNA"/>
</dbReference>
<accession>A0A8J7GLM5</accession>
<dbReference type="RefSeq" id="WP_267919885.1">
    <property type="nucleotide sequence ID" value="NZ_BONS01000003.1"/>
</dbReference>
<protein>
    <submittedName>
        <fullName evidence="1">Uncharacterized protein</fullName>
    </submittedName>
</protein>
<sequence>MPEQDRGAALGRIRAFLAGRPETASGAFTLPMLTGVLRVRRL</sequence>
<name>A0A8J7GLM5_9ACTN</name>
<dbReference type="AlphaFoldDB" id="A0A8J7GLM5"/>
<organism evidence="1 2">
    <name type="scientific">Longispora fulva</name>
    <dbReference type="NCBI Taxonomy" id="619741"/>
    <lineage>
        <taxon>Bacteria</taxon>
        <taxon>Bacillati</taxon>
        <taxon>Actinomycetota</taxon>
        <taxon>Actinomycetes</taxon>
        <taxon>Micromonosporales</taxon>
        <taxon>Micromonosporaceae</taxon>
        <taxon>Longispora</taxon>
    </lineage>
</organism>
<reference evidence="1" key="1">
    <citation type="submission" date="2020-11" db="EMBL/GenBank/DDBJ databases">
        <title>Sequencing the genomes of 1000 actinobacteria strains.</title>
        <authorList>
            <person name="Klenk H.-P."/>
        </authorList>
    </citation>
    <scope>NUCLEOTIDE SEQUENCE</scope>
    <source>
        <strain evidence="1">DSM 45356</strain>
    </source>
</reference>
<keyword evidence="2" id="KW-1185">Reference proteome</keyword>
<evidence type="ECO:0000313" key="1">
    <source>
        <dbReference type="EMBL" id="MBG6135284.1"/>
    </source>
</evidence>
<dbReference type="Proteomes" id="UP000622552">
    <property type="component" value="Unassembled WGS sequence"/>
</dbReference>
<gene>
    <name evidence="1" type="ORF">IW245_001478</name>
</gene>